<dbReference type="GO" id="GO:0005102">
    <property type="term" value="F:signaling receptor binding"/>
    <property type="evidence" value="ECO:0007669"/>
    <property type="project" value="InterPro"/>
</dbReference>
<dbReference type="InterPro" id="IPR005638">
    <property type="entry name" value="Pest_crys_dom-III"/>
</dbReference>
<dbReference type="Pfam" id="PF00555">
    <property type="entry name" value="Endotoxin_M"/>
    <property type="match status" value="1"/>
</dbReference>
<dbReference type="Proteomes" id="UP000223834">
    <property type="component" value="Unassembled WGS sequence"/>
</dbReference>
<dbReference type="SUPFAM" id="SSF51096">
    <property type="entry name" value="delta-Endotoxin (insectocide), middle domain"/>
    <property type="match status" value="1"/>
</dbReference>
<evidence type="ECO:0000256" key="5">
    <source>
        <dbReference type="ARBA" id="ARBA00029653"/>
    </source>
</evidence>
<comment type="similarity">
    <text evidence="1">Belongs to the delta endotoxin family.</text>
</comment>
<sequence>MHYKDWMDMCEDGESGETFADLTVQEGVTIAVSIAAAVLSVSFPVTSAGLSIISVLIPYWWPETAGAPGTPSAQVTWEKFMSAAEILSNKQIVASKRSDAIARWQGIQTLGRDYFQAQCDWLQDQNNELKKSKLRDAFDDVEDYLKVSMPFFGAQGFEIPMLAMYAQAANMHLILLRDVVQNGLNWGFQQYQVDRYYSNTDPFLGNPGLLQLIEGYTEYCVQWYNTDLRQQYENNRYNWDAFNDFRRNMTIMVLDIVALWPTYDPKRYPLPTKSQLTRTVYTDLIGYSGDFEYQQIAIERAERELVQRPGLFTWLREIIFKLLLPTVNNSLAGREMVFNYTASPDGYEENKGNPGQTRETLVIPAPDVKDDIWRIGTQIYYHPLYNVNIVEGWSFSFTRSLDQKIHWMSNPSYRTVMQGLSCHGPSMDSCNLCSSNSPCRSITPNYSLPCNDKEVYSHRFSYLGAGLKSDLTTLTYFSYGWTHISADFNNLIDAEKITQIPAVKASSISGNARVIRGPGSTGGDLVEFSTETTGGTLNIRYTPPEGTSRYQLRLRYASNVDNTTITVNGRGRTYADITTTDITNLTYDKFGYVNINYILGHTDRPSDALSWFSLGVSGTGSGTFLLDKIEFIP</sequence>
<proteinExistence type="inferred from homology"/>
<reference evidence="9 10" key="1">
    <citation type="submission" date="2017-09" db="EMBL/GenBank/DDBJ databases">
        <title>Large-scale bioinformatics analysis of Bacillus genomes uncovers conserved roles of natural products in bacterial physiology.</title>
        <authorList>
            <consortium name="Agbiome Team Llc"/>
            <person name="Bleich R.M."/>
            <person name="Grubbs K.J."/>
            <person name="Santa Maria K.C."/>
            <person name="Allen S.E."/>
            <person name="Farag S."/>
            <person name="Shank E.A."/>
            <person name="Bowers A."/>
        </authorList>
    </citation>
    <scope>NUCLEOTIDE SEQUENCE [LARGE SCALE GENOMIC DNA]</scope>
    <source>
        <strain evidence="9 10">AFS049141</strain>
    </source>
</reference>
<comment type="caution">
    <text evidence="9">The sequence shown here is derived from an EMBL/GenBank/DDBJ whole genome shotgun (WGS) entry which is preliminary data.</text>
</comment>
<dbReference type="InterPro" id="IPR036716">
    <property type="entry name" value="Pest_crys_N_sf"/>
</dbReference>
<dbReference type="InterPro" id="IPR001178">
    <property type="entry name" value="Pest_cryst_dom_II"/>
</dbReference>
<dbReference type="Gene3D" id="1.20.190.10">
    <property type="entry name" value="Pesticidal crystal protein, N-terminal domain"/>
    <property type="match status" value="1"/>
</dbReference>
<evidence type="ECO:0000256" key="4">
    <source>
        <dbReference type="ARBA" id="ARBA00023026"/>
    </source>
</evidence>
<dbReference type="AlphaFoldDB" id="A0A9X7C5N4"/>
<dbReference type="GO" id="GO:0030435">
    <property type="term" value="P:sporulation resulting in formation of a cellular spore"/>
    <property type="evidence" value="ECO:0007669"/>
    <property type="project" value="UniProtKB-KW"/>
</dbReference>
<feature type="domain" description="Pesticidal crystal protein" evidence="7">
    <location>
        <begin position="497"/>
        <end position="633"/>
    </location>
</feature>
<evidence type="ECO:0000259" key="8">
    <source>
        <dbReference type="Pfam" id="PF03945"/>
    </source>
</evidence>
<dbReference type="RefSeq" id="WP_142343458.1">
    <property type="nucleotide sequence ID" value="NZ_NUIQ01000361.1"/>
</dbReference>
<dbReference type="GO" id="GO:0001907">
    <property type="term" value="P:symbiont-mediated killing of host cell"/>
    <property type="evidence" value="ECO:0007669"/>
    <property type="project" value="InterPro"/>
</dbReference>
<dbReference type="SUPFAM" id="SSF49785">
    <property type="entry name" value="Galactose-binding domain-like"/>
    <property type="match status" value="1"/>
</dbReference>
<evidence type="ECO:0000256" key="2">
    <source>
        <dbReference type="ARBA" id="ARBA00022656"/>
    </source>
</evidence>
<dbReference type="GO" id="GO:0090729">
    <property type="term" value="F:toxin activity"/>
    <property type="evidence" value="ECO:0007669"/>
    <property type="project" value="UniProtKB-KW"/>
</dbReference>
<dbReference type="InterPro" id="IPR008979">
    <property type="entry name" value="Galactose-bd-like_sf"/>
</dbReference>
<evidence type="ECO:0000259" key="7">
    <source>
        <dbReference type="Pfam" id="PF03944"/>
    </source>
</evidence>
<keyword evidence="3" id="KW-0749">Sporulation</keyword>
<evidence type="ECO:0000259" key="6">
    <source>
        <dbReference type="Pfam" id="PF00555"/>
    </source>
</evidence>
<gene>
    <name evidence="9" type="ORF">CN980_30160</name>
</gene>
<dbReference type="CDD" id="cd04085">
    <property type="entry name" value="delta_endotoxin_C"/>
    <property type="match status" value="1"/>
</dbReference>
<dbReference type="EMBL" id="NUIQ01000361">
    <property type="protein sequence ID" value="PGO60259.1"/>
    <property type="molecule type" value="Genomic_DNA"/>
</dbReference>
<dbReference type="Pfam" id="PF03945">
    <property type="entry name" value="Endotoxin_N"/>
    <property type="match status" value="1"/>
</dbReference>
<dbReference type="SUPFAM" id="SSF56849">
    <property type="entry name" value="delta-Endotoxin (insectocide), N-terminal domain"/>
    <property type="match status" value="1"/>
</dbReference>
<name>A0A9X7C5N4_BACCE</name>
<dbReference type="Pfam" id="PF03944">
    <property type="entry name" value="Endotoxin_C"/>
    <property type="match status" value="1"/>
</dbReference>
<dbReference type="InterPro" id="IPR005639">
    <property type="entry name" value="Pest_crys_dom_I"/>
</dbReference>
<dbReference type="InterPro" id="IPR036399">
    <property type="entry name" value="Pest_cryst_cen_dom_sf"/>
</dbReference>
<accession>A0A9X7C5N4</accession>
<protein>
    <recommendedName>
        <fullName evidence="5">Crystaline entomocidal protoxin</fullName>
    </recommendedName>
</protein>
<dbReference type="PANTHER" id="PTHR37003:SF2">
    <property type="entry name" value="PESTICIDAL CRYSTAL PROTEIN N-TERMINAL DOMAIN-CONTAINING PROTEIN"/>
    <property type="match status" value="1"/>
</dbReference>
<feature type="non-terminal residue" evidence="9">
    <location>
        <position position="633"/>
    </location>
</feature>
<evidence type="ECO:0000256" key="1">
    <source>
        <dbReference type="ARBA" id="ARBA00007819"/>
    </source>
</evidence>
<dbReference type="Gene3D" id="2.60.120.260">
    <property type="entry name" value="Galactose-binding domain-like"/>
    <property type="match status" value="1"/>
</dbReference>
<evidence type="ECO:0000313" key="9">
    <source>
        <dbReference type="EMBL" id="PGO60259.1"/>
    </source>
</evidence>
<keyword evidence="4" id="KW-0843">Virulence</keyword>
<evidence type="ECO:0000313" key="10">
    <source>
        <dbReference type="Proteomes" id="UP000223834"/>
    </source>
</evidence>
<feature type="domain" description="Pesticidal crystal protein" evidence="8">
    <location>
        <begin position="85"/>
        <end position="264"/>
    </location>
</feature>
<evidence type="ECO:0000256" key="3">
    <source>
        <dbReference type="ARBA" id="ARBA00022969"/>
    </source>
</evidence>
<feature type="domain" description="Pesticidal crystal protein" evidence="6">
    <location>
        <begin position="272"/>
        <end position="487"/>
    </location>
</feature>
<dbReference type="Gene3D" id="2.100.10.10">
    <property type="entry name" value="Pesticidal crystal protein, central domain"/>
    <property type="match status" value="1"/>
</dbReference>
<dbReference type="InterPro" id="IPR038979">
    <property type="entry name" value="Pest_crys"/>
</dbReference>
<organism evidence="9 10">
    <name type="scientific">Bacillus cereus</name>
    <dbReference type="NCBI Taxonomy" id="1396"/>
    <lineage>
        <taxon>Bacteria</taxon>
        <taxon>Bacillati</taxon>
        <taxon>Bacillota</taxon>
        <taxon>Bacilli</taxon>
        <taxon>Bacillales</taxon>
        <taxon>Bacillaceae</taxon>
        <taxon>Bacillus</taxon>
        <taxon>Bacillus cereus group</taxon>
    </lineage>
</organism>
<dbReference type="PANTHER" id="PTHR37003">
    <property type="entry name" value="ENDOTOXIN_N DOMAIN-CONTAINING PROTEIN-RELATED"/>
    <property type="match status" value="1"/>
</dbReference>
<keyword evidence="2" id="KW-0800">Toxin</keyword>